<comment type="subcellular location">
    <subcellularLocation>
        <location evidence="1">Cytoplasm</location>
    </subcellularLocation>
</comment>
<organism evidence="13">
    <name type="scientific">marine metagenome</name>
    <dbReference type="NCBI Taxonomy" id="408172"/>
    <lineage>
        <taxon>unclassified sequences</taxon>
        <taxon>metagenomes</taxon>
        <taxon>ecological metagenomes</taxon>
    </lineage>
</organism>
<evidence type="ECO:0000256" key="9">
    <source>
        <dbReference type="ARBA" id="ARBA00042143"/>
    </source>
</evidence>
<evidence type="ECO:0000256" key="4">
    <source>
        <dbReference type="ARBA" id="ARBA00022490"/>
    </source>
</evidence>
<comment type="subunit">
    <text evidence="3">Homodimer.</text>
</comment>
<gene>
    <name evidence="13" type="ORF">METZ01_LOCUS15433</name>
</gene>
<dbReference type="PANTHER" id="PTHR11712:SF306">
    <property type="entry name" value="3-OXOACYL-[ACYL-CARRIER-PROTEIN] SYNTHASE 1"/>
    <property type="match status" value="1"/>
</dbReference>
<evidence type="ECO:0000256" key="7">
    <source>
        <dbReference type="ARBA" id="ARBA00039450"/>
    </source>
</evidence>
<sequence>VVVTGLGVVSPNGCGLETYAEALQGGVSGIRHFPLLEELKFGCTVGGIPEGVDEISEAYFPPDELLAMNSSHRFGCIAAVDAWTDAGLERPDRADDHVYWEAGAIIGTGIGGLDTAGEKLVPFVDAGRTRRLGSTMVEQVMGSGVSARVAGLFSLGNQVTANSSACSTGTEAIIEGFQRIRAGLAERMLCGGTEGSSHYNWAGFDAMRVLCRAHNDEPEKASRPMSASAGGFVPGSGAAVLHIESLESAQGRGARIYAEILGGAINCGGHRGGGSMTAPNPEGVQQCIRTAVAAAAIDPEEIDAISGHLTATGADPKEMASWAKGLDRSPETFPVITSTKSMIGHALGAAGALESVACMLMLRDRVVHPSINCEDVHPEIESYSDSIPHAVREMPELNTMIKAGFGFGDVNACVIFRRWAD</sequence>
<comment type="catalytic activity">
    <reaction evidence="11">
        <text>a fatty acyl-[ACP] + malonyl-[ACP] + H(+) = a 3-oxoacyl-[ACP] + holo-[ACP] + CO2</text>
        <dbReference type="Rhea" id="RHEA:22836"/>
        <dbReference type="Rhea" id="RHEA-COMP:9623"/>
        <dbReference type="Rhea" id="RHEA-COMP:9685"/>
        <dbReference type="Rhea" id="RHEA-COMP:9916"/>
        <dbReference type="Rhea" id="RHEA-COMP:14125"/>
        <dbReference type="ChEBI" id="CHEBI:15378"/>
        <dbReference type="ChEBI" id="CHEBI:16526"/>
        <dbReference type="ChEBI" id="CHEBI:64479"/>
        <dbReference type="ChEBI" id="CHEBI:78449"/>
        <dbReference type="ChEBI" id="CHEBI:78776"/>
        <dbReference type="ChEBI" id="CHEBI:138651"/>
        <dbReference type="EC" id="2.3.1.41"/>
    </reaction>
    <physiologicalReaction direction="left-to-right" evidence="11">
        <dbReference type="Rhea" id="RHEA:22837"/>
    </physiologicalReaction>
</comment>
<comment type="similarity">
    <text evidence="2">Belongs to the thiolase-like superfamily. Beta-ketoacyl-ACP synthases family.</text>
</comment>
<evidence type="ECO:0000256" key="11">
    <source>
        <dbReference type="ARBA" id="ARBA00048506"/>
    </source>
</evidence>
<dbReference type="SMART" id="SM00825">
    <property type="entry name" value="PKS_KS"/>
    <property type="match status" value="1"/>
</dbReference>
<evidence type="ECO:0000313" key="13">
    <source>
        <dbReference type="EMBL" id="SUZ62579.1"/>
    </source>
</evidence>
<protein>
    <recommendedName>
        <fullName evidence="7">3-oxoacyl-[acyl-carrier-protein] synthase 1</fullName>
    </recommendedName>
    <alternativeName>
        <fullName evidence="8">3-oxoacyl-[acyl-carrier-protein] synthase I</fullName>
    </alternativeName>
    <alternativeName>
        <fullName evidence="9">Beta-ketoacyl-ACP synthase I</fullName>
    </alternativeName>
</protein>
<dbReference type="GO" id="GO:0006633">
    <property type="term" value="P:fatty acid biosynthetic process"/>
    <property type="evidence" value="ECO:0007669"/>
    <property type="project" value="TreeGrafter"/>
</dbReference>
<evidence type="ECO:0000256" key="5">
    <source>
        <dbReference type="ARBA" id="ARBA00022679"/>
    </source>
</evidence>
<dbReference type="InterPro" id="IPR014031">
    <property type="entry name" value="Ketoacyl_synth_C"/>
</dbReference>
<dbReference type="CDD" id="cd00834">
    <property type="entry name" value="KAS_I_II"/>
    <property type="match status" value="1"/>
</dbReference>
<keyword evidence="6" id="KW-0012">Acyltransferase</keyword>
<evidence type="ECO:0000256" key="1">
    <source>
        <dbReference type="ARBA" id="ARBA00004496"/>
    </source>
</evidence>
<comment type="catalytic activity">
    <reaction evidence="10">
        <text>(3Z)-decenoyl-[ACP] + malonyl-[ACP] + H(+) = 3-oxo-(5Z)-dodecenoyl-[ACP] + holo-[ACP] + CO2</text>
        <dbReference type="Rhea" id="RHEA:54940"/>
        <dbReference type="Rhea" id="RHEA-COMP:9623"/>
        <dbReference type="Rhea" id="RHEA-COMP:9685"/>
        <dbReference type="Rhea" id="RHEA-COMP:9927"/>
        <dbReference type="Rhea" id="RHEA-COMP:14042"/>
        <dbReference type="ChEBI" id="CHEBI:15378"/>
        <dbReference type="ChEBI" id="CHEBI:16526"/>
        <dbReference type="ChEBI" id="CHEBI:64479"/>
        <dbReference type="ChEBI" id="CHEBI:78449"/>
        <dbReference type="ChEBI" id="CHEBI:78798"/>
        <dbReference type="ChEBI" id="CHEBI:138410"/>
    </reaction>
    <physiologicalReaction direction="left-to-right" evidence="10">
        <dbReference type="Rhea" id="RHEA:54941"/>
    </physiologicalReaction>
</comment>
<keyword evidence="4" id="KW-0963">Cytoplasm</keyword>
<dbReference type="EMBL" id="UINC01000879">
    <property type="protein sequence ID" value="SUZ62579.1"/>
    <property type="molecule type" value="Genomic_DNA"/>
</dbReference>
<dbReference type="GO" id="GO:0004315">
    <property type="term" value="F:3-oxoacyl-[acyl-carrier-protein] synthase activity"/>
    <property type="evidence" value="ECO:0007669"/>
    <property type="project" value="UniProtKB-EC"/>
</dbReference>
<name>A0A381P8J8_9ZZZZ</name>
<dbReference type="Pfam" id="PF00109">
    <property type="entry name" value="ketoacyl-synt"/>
    <property type="match status" value="1"/>
</dbReference>
<dbReference type="SUPFAM" id="SSF53901">
    <property type="entry name" value="Thiolase-like"/>
    <property type="match status" value="2"/>
</dbReference>
<evidence type="ECO:0000256" key="2">
    <source>
        <dbReference type="ARBA" id="ARBA00008467"/>
    </source>
</evidence>
<evidence type="ECO:0000256" key="10">
    <source>
        <dbReference type="ARBA" id="ARBA00048121"/>
    </source>
</evidence>
<evidence type="ECO:0000256" key="6">
    <source>
        <dbReference type="ARBA" id="ARBA00023315"/>
    </source>
</evidence>
<dbReference type="PROSITE" id="PS52004">
    <property type="entry name" value="KS3_2"/>
    <property type="match status" value="1"/>
</dbReference>
<dbReference type="PANTHER" id="PTHR11712">
    <property type="entry name" value="POLYKETIDE SYNTHASE-RELATED"/>
    <property type="match status" value="1"/>
</dbReference>
<dbReference type="GO" id="GO:0005829">
    <property type="term" value="C:cytosol"/>
    <property type="evidence" value="ECO:0007669"/>
    <property type="project" value="TreeGrafter"/>
</dbReference>
<dbReference type="AlphaFoldDB" id="A0A381P8J8"/>
<dbReference type="InterPro" id="IPR000794">
    <property type="entry name" value="Beta-ketoacyl_synthase"/>
</dbReference>
<dbReference type="Pfam" id="PF02801">
    <property type="entry name" value="Ketoacyl-synt_C"/>
    <property type="match status" value="1"/>
</dbReference>
<feature type="non-terminal residue" evidence="13">
    <location>
        <position position="1"/>
    </location>
</feature>
<dbReference type="InterPro" id="IPR014030">
    <property type="entry name" value="Ketoacyl_synth_N"/>
</dbReference>
<reference evidence="13" key="1">
    <citation type="submission" date="2018-05" db="EMBL/GenBank/DDBJ databases">
        <authorList>
            <person name="Lanie J.A."/>
            <person name="Ng W.-L."/>
            <person name="Kazmierczak K.M."/>
            <person name="Andrzejewski T.M."/>
            <person name="Davidsen T.M."/>
            <person name="Wayne K.J."/>
            <person name="Tettelin H."/>
            <person name="Glass J.I."/>
            <person name="Rusch D."/>
            <person name="Podicherti R."/>
            <person name="Tsui H.-C.T."/>
            <person name="Winkler M.E."/>
        </authorList>
    </citation>
    <scope>NUCLEOTIDE SEQUENCE</scope>
</reference>
<accession>A0A381P8J8</accession>
<dbReference type="InterPro" id="IPR016039">
    <property type="entry name" value="Thiolase-like"/>
</dbReference>
<evidence type="ECO:0000259" key="12">
    <source>
        <dbReference type="PROSITE" id="PS52004"/>
    </source>
</evidence>
<evidence type="ECO:0000256" key="8">
    <source>
        <dbReference type="ARBA" id="ARBA00041620"/>
    </source>
</evidence>
<feature type="domain" description="Ketosynthase family 3 (KS3)" evidence="12">
    <location>
        <begin position="1"/>
        <end position="418"/>
    </location>
</feature>
<dbReference type="Gene3D" id="3.40.47.10">
    <property type="match status" value="1"/>
</dbReference>
<evidence type="ECO:0000256" key="3">
    <source>
        <dbReference type="ARBA" id="ARBA00011738"/>
    </source>
</evidence>
<dbReference type="InterPro" id="IPR020841">
    <property type="entry name" value="PKS_Beta-ketoAc_synthase_dom"/>
</dbReference>
<keyword evidence="5" id="KW-0808">Transferase</keyword>
<proteinExistence type="inferred from homology"/>